<accession>A0A9D8KJV8</accession>
<reference evidence="1" key="1">
    <citation type="journal article" date="2021" name="Environ. Microbiol.">
        <title>Genomic characterization of three novel Desulfobacterota classes expand the metabolic and phylogenetic diversity of the phylum.</title>
        <authorList>
            <person name="Murphy C.L."/>
            <person name="Biggerstaff J."/>
            <person name="Eichhorn A."/>
            <person name="Ewing E."/>
            <person name="Shahan R."/>
            <person name="Soriano D."/>
            <person name="Stewart S."/>
            <person name="VanMol K."/>
            <person name="Walker R."/>
            <person name="Walters P."/>
            <person name="Elshahed M.S."/>
            <person name="Youssef N.H."/>
        </authorList>
    </citation>
    <scope>NUCLEOTIDE SEQUENCE</scope>
    <source>
        <strain evidence="1">Zod_Metabat.24</strain>
    </source>
</reference>
<gene>
    <name evidence="1" type="ORF">JW984_16495</name>
</gene>
<dbReference type="PROSITE" id="PS51257">
    <property type="entry name" value="PROKAR_LIPOPROTEIN"/>
    <property type="match status" value="1"/>
</dbReference>
<sequence>MRKCLYILSALIVFVTLGCAMGTDYVRLTYLPGSSYEEATGRNVVLLLPPLDKRSDFQGDQIGAKKDHHGIKMGEIRVEGGKGVADLTGDAINNLVQSKGYKTRAVEFGYPPPDKKTKRELLALLKVSINKFDLNLERGLLGPTMSAESNVDLVLMDPITEKIIWEDNVRATYKREHVQVINARLYNEAADGMFKKLMYEIDNSIPWSKLYELSRKK</sequence>
<organism evidence="1 2">
    <name type="scientific">Candidatus Zymogenus saltonus</name>
    <dbReference type="NCBI Taxonomy" id="2844893"/>
    <lineage>
        <taxon>Bacteria</taxon>
        <taxon>Deltaproteobacteria</taxon>
        <taxon>Candidatus Zymogenia</taxon>
        <taxon>Candidatus Zymogeniales</taxon>
        <taxon>Candidatus Zymogenaceae</taxon>
        <taxon>Candidatus Zymogenus</taxon>
    </lineage>
</organism>
<name>A0A9D8KJV8_9DELT</name>
<dbReference type="AlphaFoldDB" id="A0A9D8KJV8"/>
<proteinExistence type="predicted"/>
<protein>
    <submittedName>
        <fullName evidence="1">Uncharacterized protein</fullName>
    </submittedName>
</protein>
<dbReference type="Proteomes" id="UP000809273">
    <property type="component" value="Unassembled WGS sequence"/>
</dbReference>
<reference evidence="1" key="2">
    <citation type="submission" date="2021-01" db="EMBL/GenBank/DDBJ databases">
        <authorList>
            <person name="Hahn C.R."/>
            <person name="Youssef N.H."/>
            <person name="Elshahed M."/>
        </authorList>
    </citation>
    <scope>NUCLEOTIDE SEQUENCE</scope>
    <source>
        <strain evidence="1">Zod_Metabat.24</strain>
    </source>
</reference>
<evidence type="ECO:0000313" key="2">
    <source>
        <dbReference type="Proteomes" id="UP000809273"/>
    </source>
</evidence>
<evidence type="ECO:0000313" key="1">
    <source>
        <dbReference type="EMBL" id="MBN1574797.1"/>
    </source>
</evidence>
<comment type="caution">
    <text evidence="1">The sequence shown here is derived from an EMBL/GenBank/DDBJ whole genome shotgun (WGS) entry which is preliminary data.</text>
</comment>
<dbReference type="EMBL" id="JAFGIX010000089">
    <property type="protein sequence ID" value="MBN1574797.1"/>
    <property type="molecule type" value="Genomic_DNA"/>
</dbReference>